<gene>
    <name evidence="2" type="ORF">JYU14_04950</name>
</gene>
<name>A0ABS3ARR3_9BACT</name>
<feature type="region of interest" description="Disordered" evidence="1">
    <location>
        <begin position="227"/>
        <end position="324"/>
    </location>
</feature>
<protein>
    <submittedName>
        <fullName evidence="2">Uncharacterized protein</fullName>
    </submittedName>
</protein>
<feature type="compositionally biased region" description="Basic residues" evidence="1">
    <location>
        <begin position="293"/>
        <end position="324"/>
    </location>
</feature>
<comment type="caution">
    <text evidence="2">The sequence shown here is derived from an EMBL/GenBank/DDBJ whole genome shotgun (WGS) entry which is preliminary data.</text>
</comment>
<organism evidence="2 3">
    <name type="scientific">Simkania negevensis</name>
    <dbReference type="NCBI Taxonomy" id="83561"/>
    <lineage>
        <taxon>Bacteria</taxon>
        <taxon>Pseudomonadati</taxon>
        <taxon>Chlamydiota</taxon>
        <taxon>Chlamydiia</taxon>
        <taxon>Parachlamydiales</taxon>
        <taxon>Simkaniaceae</taxon>
        <taxon>Simkania</taxon>
    </lineage>
</organism>
<feature type="compositionally biased region" description="Low complexity" evidence="1">
    <location>
        <begin position="264"/>
        <end position="274"/>
    </location>
</feature>
<feature type="region of interest" description="Disordered" evidence="1">
    <location>
        <begin position="108"/>
        <end position="130"/>
    </location>
</feature>
<keyword evidence="3" id="KW-1185">Reference proteome</keyword>
<dbReference type="InterPro" id="IPR005361">
    <property type="entry name" value="UPF0158"/>
</dbReference>
<dbReference type="Proteomes" id="UP000722121">
    <property type="component" value="Unassembled WGS sequence"/>
</dbReference>
<feature type="compositionally biased region" description="Basic residues" evidence="1">
    <location>
        <begin position="238"/>
        <end position="254"/>
    </location>
</feature>
<evidence type="ECO:0000313" key="2">
    <source>
        <dbReference type="EMBL" id="MBN4067413.1"/>
    </source>
</evidence>
<reference evidence="2 3" key="1">
    <citation type="submission" date="2021-02" db="EMBL/GenBank/DDBJ databases">
        <title>Activity-based single-cell genomes from oceanic crustal fluid captures similar information to metagenomic and metatranscriptomic surveys with orders of magnitude less sampling.</title>
        <authorList>
            <person name="D'Angelo T.S."/>
            <person name="Orcutt B.N."/>
        </authorList>
    </citation>
    <scope>NUCLEOTIDE SEQUENCE [LARGE SCALE GENOMIC DNA]</scope>
    <source>
        <strain evidence="2">AH-315-G07</strain>
    </source>
</reference>
<accession>A0ABS3ARR3</accession>
<evidence type="ECO:0000313" key="3">
    <source>
        <dbReference type="Proteomes" id="UP000722121"/>
    </source>
</evidence>
<feature type="compositionally biased region" description="Low complexity" evidence="1">
    <location>
        <begin position="228"/>
        <end position="237"/>
    </location>
</feature>
<evidence type="ECO:0000256" key="1">
    <source>
        <dbReference type="SAM" id="MobiDB-lite"/>
    </source>
</evidence>
<dbReference type="Pfam" id="PF03682">
    <property type="entry name" value="UPF0158"/>
    <property type="match status" value="1"/>
</dbReference>
<dbReference type="EMBL" id="JAFITR010000135">
    <property type="protein sequence ID" value="MBN4067413.1"/>
    <property type="molecule type" value="Genomic_DNA"/>
</dbReference>
<proteinExistence type="predicted"/>
<feature type="non-terminal residue" evidence="2">
    <location>
        <position position="1"/>
    </location>
</feature>
<sequence>KVYDIDTKEKLLDIIQSKEARENFLEFIYDHHNELEKWQQFYQERSRIRIIEWLRNHNLEFVFEEDLELPIGIVEKIKRQLFEGRVSKEIQDARKVLVTKAKTYYSSEALNPRPKRGRPPKQPTKVATEAQVSTDIYTSVPKEVKEFLHVPDITSATAITFSSKYNSEEEFLASMRTQSKSESQAKLDALSERLSSLRDLSMRLHETGGTNFPSSGANVLSEAKKQKTATPSAAAKPAGKKAVTKATRMPKMHIRTLETKKRAQQSATAKQQKAASKKSSTKATATKSVPTKGKPKARQMPKKKPVEKKKPARVPMRRTKKRGK</sequence>